<dbReference type="PANTHER" id="PTHR23507">
    <property type="entry name" value="ZGC:174356"/>
    <property type="match status" value="1"/>
</dbReference>
<feature type="transmembrane region" description="Helical" evidence="5">
    <location>
        <begin position="96"/>
        <end position="118"/>
    </location>
</feature>
<evidence type="ECO:0000256" key="4">
    <source>
        <dbReference type="ARBA" id="ARBA00023136"/>
    </source>
</evidence>
<sequence>MKLHETAVAIISISSLIVAYLFKGFILSPVAFFFAVVGCFAGLIFIVDRSITSRLIHADELGQVYAFTAVIGSFNPVISSLFYTEIFQATVDFNPGLVYIFGSMLFIYPLLNAIWLNINKQKWDLVLIGEMIRVYYCRLMCKDGFRSNTFSHSSIFRFTNTGYRLYFAIQHFNCSTITSISMFKPKSSSFESL</sequence>
<evidence type="ECO:0000313" key="6">
    <source>
        <dbReference type="EnsemblMetazoa" id="tetur623g00010.1"/>
    </source>
</evidence>
<dbReference type="AlphaFoldDB" id="T1L655"/>
<dbReference type="InterPro" id="IPR036259">
    <property type="entry name" value="MFS_trans_sf"/>
</dbReference>
<dbReference type="GO" id="GO:0022857">
    <property type="term" value="F:transmembrane transporter activity"/>
    <property type="evidence" value="ECO:0007669"/>
    <property type="project" value="TreeGrafter"/>
</dbReference>
<dbReference type="Proteomes" id="UP000015104">
    <property type="component" value="Unassembled WGS sequence"/>
</dbReference>
<keyword evidence="4 5" id="KW-0472">Membrane</keyword>
<evidence type="ECO:0000256" key="3">
    <source>
        <dbReference type="ARBA" id="ARBA00022989"/>
    </source>
</evidence>
<dbReference type="PANTHER" id="PTHR23507:SF1">
    <property type="entry name" value="FI18259P1-RELATED"/>
    <property type="match status" value="1"/>
</dbReference>
<comment type="subcellular location">
    <subcellularLocation>
        <location evidence="1">Membrane</location>
        <topology evidence="1">Multi-pass membrane protein</topology>
    </subcellularLocation>
</comment>
<evidence type="ECO:0000313" key="7">
    <source>
        <dbReference type="Proteomes" id="UP000015104"/>
    </source>
</evidence>
<proteinExistence type="predicted"/>
<protein>
    <submittedName>
        <fullName evidence="6">Uncharacterized protein</fullName>
    </submittedName>
</protein>
<dbReference type="GO" id="GO:0016020">
    <property type="term" value="C:membrane"/>
    <property type="evidence" value="ECO:0007669"/>
    <property type="project" value="UniProtKB-SubCell"/>
</dbReference>
<reference evidence="6" key="2">
    <citation type="submission" date="2015-06" db="UniProtKB">
        <authorList>
            <consortium name="EnsemblMetazoa"/>
        </authorList>
    </citation>
    <scope>IDENTIFICATION</scope>
</reference>
<dbReference type="SUPFAM" id="SSF103473">
    <property type="entry name" value="MFS general substrate transporter"/>
    <property type="match status" value="1"/>
</dbReference>
<keyword evidence="2 5" id="KW-0812">Transmembrane</keyword>
<evidence type="ECO:0000256" key="1">
    <source>
        <dbReference type="ARBA" id="ARBA00004141"/>
    </source>
</evidence>
<keyword evidence="3 5" id="KW-1133">Transmembrane helix</keyword>
<evidence type="ECO:0000256" key="2">
    <source>
        <dbReference type="ARBA" id="ARBA00022692"/>
    </source>
</evidence>
<dbReference type="EMBL" id="CAEY01001641">
    <property type="status" value="NOT_ANNOTATED_CDS"/>
    <property type="molecule type" value="Genomic_DNA"/>
</dbReference>
<organism evidence="6 7">
    <name type="scientific">Tetranychus urticae</name>
    <name type="common">Two-spotted spider mite</name>
    <dbReference type="NCBI Taxonomy" id="32264"/>
    <lineage>
        <taxon>Eukaryota</taxon>
        <taxon>Metazoa</taxon>
        <taxon>Ecdysozoa</taxon>
        <taxon>Arthropoda</taxon>
        <taxon>Chelicerata</taxon>
        <taxon>Arachnida</taxon>
        <taxon>Acari</taxon>
        <taxon>Acariformes</taxon>
        <taxon>Trombidiformes</taxon>
        <taxon>Prostigmata</taxon>
        <taxon>Eleutherengona</taxon>
        <taxon>Raphignathae</taxon>
        <taxon>Tetranychoidea</taxon>
        <taxon>Tetranychidae</taxon>
        <taxon>Tetranychus</taxon>
    </lineage>
</organism>
<feature type="transmembrane region" description="Helical" evidence="5">
    <location>
        <begin position="7"/>
        <end position="26"/>
    </location>
</feature>
<dbReference type="HOGENOM" id="CLU_1827785_0_0_1"/>
<dbReference type="EnsemblMetazoa" id="tetur623g00010.1">
    <property type="protein sequence ID" value="tetur623g00010.1"/>
    <property type="gene ID" value="tetur623g00010"/>
</dbReference>
<accession>T1L655</accession>
<keyword evidence="7" id="KW-1185">Reference proteome</keyword>
<feature type="transmembrane region" description="Helical" evidence="5">
    <location>
        <begin position="64"/>
        <end position="84"/>
    </location>
</feature>
<feature type="transmembrane region" description="Helical" evidence="5">
    <location>
        <begin position="32"/>
        <end position="52"/>
    </location>
</feature>
<evidence type="ECO:0000256" key="5">
    <source>
        <dbReference type="SAM" id="Phobius"/>
    </source>
</evidence>
<reference evidence="7" key="1">
    <citation type="submission" date="2011-08" db="EMBL/GenBank/DDBJ databases">
        <authorList>
            <person name="Rombauts S."/>
        </authorList>
    </citation>
    <scope>NUCLEOTIDE SEQUENCE</scope>
    <source>
        <strain evidence="7">London</strain>
    </source>
</reference>
<name>T1L655_TETUR</name>